<gene>
    <name evidence="2" type="ORF">K3162_02445</name>
</gene>
<reference evidence="2 3" key="1">
    <citation type="submission" date="2021-08" db="EMBL/GenBank/DDBJ databases">
        <title>Comparative Genomics Analysis of the Genus Qipengyuania Reveals Extensive Genetic Diversity and Metabolic Versatility, Including the Description of Fifteen Novel Species.</title>
        <authorList>
            <person name="Liu Y."/>
        </authorList>
    </citation>
    <scope>NUCLEOTIDE SEQUENCE [LARGE SCALE GENOMIC DNA]</scope>
    <source>
        <strain evidence="2 3">1NDW3</strain>
    </source>
</reference>
<dbReference type="EMBL" id="CP081296">
    <property type="protein sequence ID" value="QZD92919.1"/>
    <property type="molecule type" value="Genomic_DNA"/>
</dbReference>
<evidence type="ECO:0000313" key="2">
    <source>
        <dbReference type="EMBL" id="QZD92919.1"/>
    </source>
</evidence>
<dbReference type="Proteomes" id="UP000824300">
    <property type="component" value="Chromosome"/>
</dbReference>
<feature type="region of interest" description="Disordered" evidence="1">
    <location>
        <begin position="1"/>
        <end position="20"/>
    </location>
</feature>
<keyword evidence="3" id="KW-1185">Reference proteome</keyword>
<dbReference type="RefSeq" id="WP_221428615.1">
    <property type="nucleotide sequence ID" value="NZ_CP081296.1"/>
</dbReference>
<protein>
    <submittedName>
        <fullName evidence="2">Uncharacterized protein</fullName>
    </submittedName>
</protein>
<sequence>MNALVTVEQAPTAGPHGEGHTVFSPRRQAEFLASLQLFGNVRLASEDYDAEEVEALQMEAYEAGGHEWWLVASEEALEASIAKAQGELSG</sequence>
<proteinExistence type="predicted"/>
<name>A0ABX8ZVI3_9SPHN</name>
<accession>A0ABX8ZVI3</accession>
<evidence type="ECO:0000313" key="3">
    <source>
        <dbReference type="Proteomes" id="UP000824300"/>
    </source>
</evidence>
<evidence type="ECO:0000256" key="1">
    <source>
        <dbReference type="SAM" id="MobiDB-lite"/>
    </source>
</evidence>
<organism evidence="2 3">
    <name type="scientific">Qipengyuania xiapuensis</name>
    <dbReference type="NCBI Taxonomy" id="2867236"/>
    <lineage>
        <taxon>Bacteria</taxon>
        <taxon>Pseudomonadati</taxon>
        <taxon>Pseudomonadota</taxon>
        <taxon>Alphaproteobacteria</taxon>
        <taxon>Sphingomonadales</taxon>
        <taxon>Erythrobacteraceae</taxon>
        <taxon>Qipengyuania</taxon>
    </lineage>
</organism>